<dbReference type="AlphaFoldDB" id="A0A1N7HH31"/>
<keyword evidence="10" id="KW-1185">Reference proteome</keyword>
<reference evidence="10" key="1">
    <citation type="submission" date="2017-01" db="EMBL/GenBank/DDBJ databases">
        <authorList>
            <person name="Varghese N."/>
            <person name="Submissions S."/>
        </authorList>
    </citation>
    <scope>NUCLEOTIDE SEQUENCE [LARGE SCALE GENOMIC DNA]</scope>
    <source>
        <strain evidence="10">DSM 29590</strain>
    </source>
</reference>
<sequence>MTMSQREAPIPDWPRRDGPEMPPMTLAAKLRAGLRMTALLIVLIVLLPTLLLIRAVERPICGQGRPVSPYIVQAFFRACLFILRIRVTVDGRPMRLPGAVVGNHASWLDIFALNAWHRVFFISKSEVAGWPGIGFLAKAAGTLFIRRAAREAQAQTAALAARLEDGHQLLFFPEGTSTDGLRVLPFKATLFEAFFAPGLREAAYIQPVTVIYTAPKDTDPAFYGWFGDMDFAPHFAAVLAARHGGEVRLVYHAPLKVSDFADRKALSRAAEAMVRSAMPGGGR</sequence>
<dbReference type="Proteomes" id="UP000186019">
    <property type="component" value="Unassembled WGS sequence"/>
</dbReference>
<keyword evidence="7" id="KW-1133">Transmembrane helix</keyword>
<keyword evidence="4" id="KW-0443">Lipid metabolism</keyword>
<keyword evidence="7" id="KW-0472">Membrane</keyword>
<keyword evidence="2" id="KW-0444">Lipid biosynthesis</keyword>
<dbReference type="EMBL" id="FTNV01000003">
    <property type="protein sequence ID" value="SIS24112.1"/>
    <property type="molecule type" value="Genomic_DNA"/>
</dbReference>
<dbReference type="PANTHER" id="PTHR10434:SF64">
    <property type="entry name" value="1-ACYL-SN-GLYCEROL-3-PHOSPHATE ACYLTRANSFERASE-RELATED"/>
    <property type="match status" value="1"/>
</dbReference>
<evidence type="ECO:0000256" key="5">
    <source>
        <dbReference type="ARBA" id="ARBA00023315"/>
    </source>
</evidence>
<dbReference type="GO" id="GO:0006654">
    <property type="term" value="P:phosphatidic acid biosynthetic process"/>
    <property type="evidence" value="ECO:0007669"/>
    <property type="project" value="TreeGrafter"/>
</dbReference>
<dbReference type="CDD" id="cd07989">
    <property type="entry name" value="LPLAT_AGPAT-like"/>
    <property type="match status" value="1"/>
</dbReference>
<dbReference type="GO" id="GO:0003841">
    <property type="term" value="F:1-acylglycerol-3-phosphate O-acyltransferase activity"/>
    <property type="evidence" value="ECO:0007669"/>
    <property type="project" value="TreeGrafter"/>
</dbReference>
<evidence type="ECO:0000256" key="4">
    <source>
        <dbReference type="ARBA" id="ARBA00023098"/>
    </source>
</evidence>
<feature type="transmembrane region" description="Helical" evidence="7">
    <location>
        <begin position="34"/>
        <end position="55"/>
    </location>
</feature>
<dbReference type="RefSeq" id="WP_335743504.1">
    <property type="nucleotide sequence ID" value="NZ_FOAC01000002.1"/>
</dbReference>
<keyword evidence="5 9" id="KW-0012">Acyltransferase</keyword>
<evidence type="ECO:0000313" key="10">
    <source>
        <dbReference type="Proteomes" id="UP000186019"/>
    </source>
</evidence>
<organism evidence="9 10">
    <name type="scientific">Roseovarius nanhaiticus</name>
    <dbReference type="NCBI Taxonomy" id="573024"/>
    <lineage>
        <taxon>Bacteria</taxon>
        <taxon>Pseudomonadati</taxon>
        <taxon>Pseudomonadota</taxon>
        <taxon>Alphaproteobacteria</taxon>
        <taxon>Rhodobacterales</taxon>
        <taxon>Roseobacteraceae</taxon>
        <taxon>Roseovarius</taxon>
    </lineage>
</organism>
<evidence type="ECO:0000313" key="9">
    <source>
        <dbReference type="EMBL" id="SIS24112.1"/>
    </source>
</evidence>
<name>A0A1N7HH31_9RHOB</name>
<evidence type="ECO:0000256" key="6">
    <source>
        <dbReference type="SAM" id="MobiDB-lite"/>
    </source>
</evidence>
<dbReference type="STRING" id="573024.SAMN05216208_2279"/>
<evidence type="ECO:0000256" key="2">
    <source>
        <dbReference type="ARBA" id="ARBA00022516"/>
    </source>
</evidence>
<evidence type="ECO:0000259" key="8">
    <source>
        <dbReference type="SMART" id="SM00563"/>
    </source>
</evidence>
<comment type="pathway">
    <text evidence="1">Lipid metabolism.</text>
</comment>
<gene>
    <name evidence="9" type="ORF">SAMN05421666_3037</name>
</gene>
<dbReference type="PANTHER" id="PTHR10434">
    <property type="entry name" value="1-ACYL-SN-GLYCEROL-3-PHOSPHATE ACYLTRANSFERASE"/>
    <property type="match status" value="1"/>
</dbReference>
<dbReference type="SMART" id="SM00563">
    <property type="entry name" value="PlsC"/>
    <property type="match status" value="1"/>
</dbReference>
<dbReference type="InterPro" id="IPR002123">
    <property type="entry name" value="Plipid/glycerol_acylTrfase"/>
</dbReference>
<dbReference type="SUPFAM" id="SSF69593">
    <property type="entry name" value="Glycerol-3-phosphate (1)-acyltransferase"/>
    <property type="match status" value="1"/>
</dbReference>
<evidence type="ECO:0000256" key="7">
    <source>
        <dbReference type="SAM" id="Phobius"/>
    </source>
</evidence>
<proteinExistence type="predicted"/>
<feature type="domain" description="Phospholipid/glycerol acyltransferase" evidence="8">
    <location>
        <begin position="98"/>
        <end position="213"/>
    </location>
</feature>
<evidence type="ECO:0000256" key="3">
    <source>
        <dbReference type="ARBA" id="ARBA00022679"/>
    </source>
</evidence>
<protein>
    <submittedName>
        <fullName evidence="9">Lyso-ornithine lipid acyltransferase</fullName>
    </submittedName>
</protein>
<accession>A0A1N7HH31</accession>
<feature type="region of interest" description="Disordered" evidence="6">
    <location>
        <begin position="1"/>
        <end position="20"/>
    </location>
</feature>
<keyword evidence="7" id="KW-0812">Transmembrane</keyword>
<dbReference type="Pfam" id="PF01553">
    <property type="entry name" value="Acyltransferase"/>
    <property type="match status" value="1"/>
</dbReference>
<evidence type="ECO:0000256" key="1">
    <source>
        <dbReference type="ARBA" id="ARBA00005189"/>
    </source>
</evidence>
<keyword evidence="3 9" id="KW-0808">Transferase</keyword>